<evidence type="ECO:0000313" key="1">
    <source>
        <dbReference type="EMBL" id="SUV43084.1"/>
    </source>
</evidence>
<reference evidence="1 2" key="1">
    <citation type="submission" date="2018-06" db="EMBL/GenBank/DDBJ databases">
        <authorList>
            <consortium name="Pathogen Informatics"/>
            <person name="Doyle S."/>
        </authorList>
    </citation>
    <scope>NUCLEOTIDE SEQUENCE [LARGE SCALE GENOMIC DNA]</scope>
    <source>
        <strain evidence="1 2">NCTC11155</strain>
    </source>
</reference>
<dbReference type="Proteomes" id="UP000254424">
    <property type="component" value="Unassembled WGS sequence"/>
</dbReference>
<dbReference type="AlphaFoldDB" id="A0A380Z9R6"/>
<accession>A0A380Z9R6</accession>
<organism evidence="1 2">
    <name type="scientific">Bacteroides eggerthii</name>
    <dbReference type="NCBI Taxonomy" id="28111"/>
    <lineage>
        <taxon>Bacteria</taxon>
        <taxon>Pseudomonadati</taxon>
        <taxon>Bacteroidota</taxon>
        <taxon>Bacteroidia</taxon>
        <taxon>Bacteroidales</taxon>
        <taxon>Bacteroidaceae</taxon>
        <taxon>Bacteroides</taxon>
    </lineage>
</organism>
<proteinExistence type="predicted"/>
<name>A0A380Z9R6_9BACE</name>
<sequence>MKTDRLESLQIDHSHTKDVFNDLQICLVGNPISA</sequence>
<dbReference type="EMBL" id="UFSX01000002">
    <property type="protein sequence ID" value="SUV43084.1"/>
    <property type="molecule type" value="Genomic_DNA"/>
</dbReference>
<protein>
    <submittedName>
        <fullName evidence="1">Uncharacterized protein</fullName>
    </submittedName>
</protein>
<evidence type="ECO:0000313" key="2">
    <source>
        <dbReference type="Proteomes" id="UP000254424"/>
    </source>
</evidence>
<gene>
    <name evidence="1" type="ORF">NCTC11155_02474</name>
</gene>